<dbReference type="PROSITE" id="PS50262">
    <property type="entry name" value="G_PROTEIN_RECEP_F1_2"/>
    <property type="match status" value="1"/>
</dbReference>
<dbReference type="CDD" id="cd00637">
    <property type="entry name" value="7tm_classA_rhodopsin-like"/>
    <property type="match status" value="1"/>
</dbReference>
<feature type="transmembrane region" description="Helical" evidence="10">
    <location>
        <begin position="462"/>
        <end position="483"/>
    </location>
</feature>
<dbReference type="Pfam" id="PF00001">
    <property type="entry name" value="7tm_1"/>
    <property type="match status" value="1"/>
</dbReference>
<comment type="similarity">
    <text evidence="8">Belongs to the G-protein coupled receptor 1 family.</text>
</comment>
<evidence type="ECO:0000256" key="9">
    <source>
        <dbReference type="SAM" id="MobiDB-lite"/>
    </source>
</evidence>
<evidence type="ECO:0000256" key="1">
    <source>
        <dbReference type="ARBA" id="ARBA00004141"/>
    </source>
</evidence>
<feature type="transmembrane region" description="Helical" evidence="10">
    <location>
        <begin position="512"/>
        <end position="532"/>
    </location>
</feature>
<feature type="transmembrane region" description="Helical" evidence="10">
    <location>
        <begin position="217"/>
        <end position="239"/>
    </location>
</feature>
<dbReference type="Gene3D" id="1.20.1070.10">
    <property type="entry name" value="Rhodopsin 7-helix transmembrane proteins"/>
    <property type="match status" value="2"/>
</dbReference>
<evidence type="ECO:0000256" key="6">
    <source>
        <dbReference type="ARBA" id="ARBA00023170"/>
    </source>
</evidence>
<feature type="region of interest" description="Disordered" evidence="9">
    <location>
        <begin position="278"/>
        <end position="298"/>
    </location>
</feature>
<dbReference type="PANTHER" id="PTHR24238:SF47">
    <property type="entry name" value="ECDYSTEROIDS_DOPAMINE RECEPTOR-RELATED"/>
    <property type="match status" value="1"/>
</dbReference>
<evidence type="ECO:0000259" key="11">
    <source>
        <dbReference type="PROSITE" id="PS50262"/>
    </source>
</evidence>
<dbReference type="GO" id="GO:0004930">
    <property type="term" value="F:G protein-coupled receptor activity"/>
    <property type="evidence" value="ECO:0007669"/>
    <property type="project" value="UniProtKB-KW"/>
</dbReference>
<dbReference type="GO" id="GO:0016020">
    <property type="term" value="C:membrane"/>
    <property type="evidence" value="ECO:0007669"/>
    <property type="project" value="UniProtKB-SubCell"/>
</dbReference>
<feature type="transmembrane region" description="Helical" evidence="10">
    <location>
        <begin position="162"/>
        <end position="182"/>
    </location>
</feature>
<protein>
    <recommendedName>
        <fullName evidence="11">G-protein coupled receptors family 1 profile domain-containing protein</fullName>
    </recommendedName>
</protein>
<keyword evidence="5 10" id="KW-0472">Membrane</keyword>
<dbReference type="PRINTS" id="PR00237">
    <property type="entry name" value="GPCRRHODOPSN"/>
</dbReference>
<dbReference type="InterPro" id="IPR000276">
    <property type="entry name" value="GPCR_Rhodpsn"/>
</dbReference>
<proteinExistence type="inferred from homology"/>
<evidence type="ECO:0000256" key="8">
    <source>
        <dbReference type="RuleBase" id="RU000688"/>
    </source>
</evidence>
<keyword evidence="13" id="KW-1185">Reference proteome</keyword>
<keyword evidence="7 8" id="KW-0807">Transducer</keyword>
<gene>
    <name evidence="12" type="ORF">V1264_009363</name>
</gene>
<keyword evidence="4 8" id="KW-0297">G-protein coupled receptor</keyword>
<feature type="transmembrane region" description="Helical" evidence="10">
    <location>
        <begin position="83"/>
        <end position="103"/>
    </location>
</feature>
<reference evidence="12 13" key="1">
    <citation type="submission" date="2024-02" db="EMBL/GenBank/DDBJ databases">
        <title>Chromosome-scale genome assembly of the rough periwinkle Littorina saxatilis.</title>
        <authorList>
            <person name="De Jode A."/>
            <person name="Faria R."/>
            <person name="Formenti G."/>
            <person name="Sims Y."/>
            <person name="Smith T.P."/>
            <person name="Tracey A."/>
            <person name="Wood J.M.D."/>
            <person name="Zagrodzka Z.B."/>
            <person name="Johannesson K."/>
            <person name="Butlin R.K."/>
            <person name="Leder E.H."/>
        </authorList>
    </citation>
    <scope>NUCLEOTIDE SEQUENCE [LARGE SCALE GENOMIC DNA]</scope>
    <source>
        <strain evidence="12">Snail1</strain>
        <tissue evidence="12">Muscle</tissue>
    </source>
</reference>
<keyword evidence="2 8" id="KW-0812">Transmembrane</keyword>
<dbReference type="AlphaFoldDB" id="A0AAN9G2M2"/>
<evidence type="ECO:0000313" key="12">
    <source>
        <dbReference type="EMBL" id="KAK7091715.1"/>
    </source>
</evidence>
<dbReference type="PANTHER" id="PTHR24238">
    <property type="entry name" value="G-PROTEIN COUPLED RECEPTOR"/>
    <property type="match status" value="1"/>
</dbReference>
<feature type="transmembrane region" description="Helical" evidence="10">
    <location>
        <begin position="123"/>
        <end position="141"/>
    </location>
</feature>
<comment type="caution">
    <text evidence="12">The sequence shown here is derived from an EMBL/GenBank/DDBJ whole genome shotgun (WGS) entry which is preliminary data.</text>
</comment>
<comment type="subcellular location">
    <subcellularLocation>
        <location evidence="1">Membrane</location>
        <topology evidence="1">Multi-pass membrane protein</topology>
    </subcellularLocation>
</comment>
<evidence type="ECO:0000256" key="4">
    <source>
        <dbReference type="ARBA" id="ARBA00023040"/>
    </source>
</evidence>
<evidence type="ECO:0000256" key="10">
    <source>
        <dbReference type="SAM" id="Phobius"/>
    </source>
</evidence>
<dbReference type="Proteomes" id="UP001374579">
    <property type="component" value="Unassembled WGS sequence"/>
</dbReference>
<keyword evidence="3 10" id="KW-1133">Transmembrane helix</keyword>
<dbReference type="SUPFAM" id="SSF81321">
    <property type="entry name" value="Family A G protein-coupled receptor-like"/>
    <property type="match status" value="1"/>
</dbReference>
<feature type="domain" description="G-protein coupled receptors family 1 profile" evidence="11">
    <location>
        <begin position="63"/>
        <end position="523"/>
    </location>
</feature>
<evidence type="ECO:0000256" key="3">
    <source>
        <dbReference type="ARBA" id="ARBA00022989"/>
    </source>
</evidence>
<evidence type="ECO:0000256" key="2">
    <source>
        <dbReference type="ARBA" id="ARBA00022692"/>
    </source>
</evidence>
<organism evidence="12 13">
    <name type="scientific">Littorina saxatilis</name>
    <dbReference type="NCBI Taxonomy" id="31220"/>
    <lineage>
        <taxon>Eukaryota</taxon>
        <taxon>Metazoa</taxon>
        <taxon>Spiralia</taxon>
        <taxon>Lophotrochozoa</taxon>
        <taxon>Mollusca</taxon>
        <taxon>Gastropoda</taxon>
        <taxon>Caenogastropoda</taxon>
        <taxon>Littorinimorpha</taxon>
        <taxon>Littorinoidea</taxon>
        <taxon>Littorinidae</taxon>
        <taxon>Littorina</taxon>
    </lineage>
</organism>
<dbReference type="PROSITE" id="PS00237">
    <property type="entry name" value="G_PROTEIN_RECEP_F1_1"/>
    <property type="match status" value="1"/>
</dbReference>
<keyword evidence="6 8" id="KW-0675">Receptor</keyword>
<evidence type="ECO:0000256" key="7">
    <source>
        <dbReference type="ARBA" id="ARBA00023224"/>
    </source>
</evidence>
<sequence length="543" mass="61277">MQESSPGTSRSSNDDVTTESTTQALDSLYNVNEFLNQKNAEYMSHLIPTIVFIVVLMIVGIVGNTVVFTVYYKRFEPSVTRTYILAMNVCAFLINVVSIPLKLVEICMHNTFDSEWGCKTSRILRHFLITFSTFILVAVSVDRYNVMCSVRHSLQYSLERAYVYMLLCAVVSLILSVPYGVITGNTKTIFADSNITGVRCGLSDEYKGSTTASVYDVTIGIMYVLCVVTMSVSYSRIVLHMWRHQKLITARGFTQRKVTWSDYLRSVTSDKIWSRNAESFSSGRPLSNKANHDSTSVNKEQAIPISETDITTSLSQAEKTFCHVEEPRSVLQTANEEQAIPISETDITTSLSQAEKTVCHVEEPSSTRLSLKQAKPNDEAVNEEQEIPCSATDICTSLSQPEPTLCHVEECRLTVHQAVNEELATASDITTALPQFQQSFKQQVTIQSTEVRRHVRSIPSSTTFMLVVLTVLFVLNYIPYLYIKTIYDKVNSNEILTRDNNSNWRMISLHSVYVNSAVSPLVFSFCSSRFRYEFCNRFRGKNM</sequence>
<name>A0AAN9G2M2_9CAEN</name>
<dbReference type="InterPro" id="IPR017452">
    <property type="entry name" value="GPCR_Rhodpsn_7TM"/>
</dbReference>
<evidence type="ECO:0000313" key="13">
    <source>
        <dbReference type="Proteomes" id="UP001374579"/>
    </source>
</evidence>
<evidence type="ECO:0000256" key="5">
    <source>
        <dbReference type="ARBA" id="ARBA00023136"/>
    </source>
</evidence>
<accession>A0AAN9G2M2</accession>
<feature type="transmembrane region" description="Helical" evidence="10">
    <location>
        <begin position="46"/>
        <end position="71"/>
    </location>
</feature>
<dbReference type="EMBL" id="JBAMIC010000022">
    <property type="protein sequence ID" value="KAK7091715.1"/>
    <property type="molecule type" value="Genomic_DNA"/>
</dbReference>